<evidence type="ECO:0000313" key="4">
    <source>
        <dbReference type="Proteomes" id="UP000049023"/>
    </source>
</evidence>
<evidence type="ECO:0000313" key="3">
    <source>
        <dbReference type="Proteomes" id="UP000046680"/>
    </source>
</evidence>
<evidence type="ECO:0000313" key="1">
    <source>
        <dbReference type="EMBL" id="CFR94454.1"/>
    </source>
</evidence>
<dbReference type="AlphaFoldDB" id="A0A654U3U0"/>
<accession>A0A654U3U0</accession>
<sequence>MGWVICQGHLPWKPLFRLTPVGRPKVVIIANWRVPTMVKQPKKKNTAAAATAAIVTVLARLRVVSSEGSRQNNAATPATITHITTNTICHVIPGLLCWVGEYAGQVREEYCAADTSAGLVVALQGERW</sequence>
<dbReference type="EMBL" id="CNFU01001309">
    <property type="protein sequence ID" value="CKT29705.1"/>
    <property type="molecule type" value="Genomic_DNA"/>
</dbReference>
<proteinExistence type="predicted"/>
<organism evidence="1 3">
    <name type="scientific">Mycobacterium tuberculosis</name>
    <dbReference type="NCBI Taxonomy" id="1773"/>
    <lineage>
        <taxon>Bacteria</taxon>
        <taxon>Bacillati</taxon>
        <taxon>Actinomycetota</taxon>
        <taxon>Actinomycetes</taxon>
        <taxon>Mycobacteriales</taxon>
        <taxon>Mycobacteriaceae</taxon>
        <taxon>Mycobacterium</taxon>
        <taxon>Mycobacterium tuberculosis complex</taxon>
    </lineage>
</organism>
<dbReference type="EMBL" id="CGCX01001420">
    <property type="protein sequence ID" value="CFR94454.1"/>
    <property type="molecule type" value="Genomic_DNA"/>
</dbReference>
<protein>
    <submittedName>
        <fullName evidence="1">Uncharacterized protein</fullName>
    </submittedName>
</protein>
<dbReference type="Proteomes" id="UP000049023">
    <property type="component" value="Unassembled WGS sequence"/>
</dbReference>
<reference evidence="3 4" key="1">
    <citation type="submission" date="2015-03" db="EMBL/GenBank/DDBJ databases">
        <authorList>
            <consortium name="Pathogen Informatics"/>
        </authorList>
    </citation>
    <scope>NUCLEOTIDE SEQUENCE [LARGE SCALE GENOMIC DNA]</scope>
    <source>
        <strain evidence="2 4">Bir 187</strain>
        <strain evidence="1 3">C09601061</strain>
    </source>
</reference>
<name>A0A654U3U0_MYCTX</name>
<dbReference type="Proteomes" id="UP000046680">
    <property type="component" value="Unassembled WGS sequence"/>
</dbReference>
<gene>
    <name evidence="1" type="ORF">ERS007657_03149</name>
    <name evidence="2" type="ORF">ERS027661_04170</name>
</gene>
<evidence type="ECO:0000313" key="2">
    <source>
        <dbReference type="EMBL" id="CKT29705.1"/>
    </source>
</evidence>